<feature type="transmembrane region" description="Helical" evidence="1">
    <location>
        <begin position="146"/>
        <end position="165"/>
    </location>
</feature>
<feature type="transmembrane region" description="Helical" evidence="1">
    <location>
        <begin position="71"/>
        <end position="93"/>
    </location>
</feature>
<dbReference type="EMBL" id="NOXX01000141">
    <property type="protein sequence ID" value="OYQ47769.1"/>
    <property type="molecule type" value="Genomic_DNA"/>
</dbReference>
<reference evidence="2 3" key="1">
    <citation type="submission" date="2017-07" db="EMBL/GenBank/DDBJ databases">
        <title>Flavobacterium cyanobacteriorum sp. nov., isolated from cyanobacterial aggregates in a eutrophic lake.</title>
        <authorList>
            <person name="Cai H."/>
        </authorList>
    </citation>
    <scope>NUCLEOTIDE SEQUENCE [LARGE SCALE GENOMIC DNA]</scope>
    <source>
        <strain evidence="2 3">TH167</strain>
    </source>
</reference>
<accession>A0A256A296</accession>
<feature type="transmembrane region" description="Helical" evidence="1">
    <location>
        <begin position="105"/>
        <end position="126"/>
    </location>
</feature>
<comment type="caution">
    <text evidence="2">The sequence shown here is derived from an EMBL/GenBank/DDBJ whole genome shotgun (WGS) entry which is preliminary data.</text>
</comment>
<keyword evidence="3" id="KW-1185">Reference proteome</keyword>
<gene>
    <name evidence="2" type="ORF">CHX27_02870</name>
</gene>
<keyword evidence="1" id="KW-0472">Membrane</keyword>
<keyword evidence="1" id="KW-0812">Transmembrane</keyword>
<keyword evidence="1" id="KW-1133">Transmembrane helix</keyword>
<evidence type="ECO:0000313" key="2">
    <source>
        <dbReference type="EMBL" id="OYQ47769.1"/>
    </source>
</evidence>
<dbReference type="AlphaFoldDB" id="A0A256A296"/>
<evidence type="ECO:0000313" key="3">
    <source>
        <dbReference type="Proteomes" id="UP000216035"/>
    </source>
</evidence>
<sequence>MLFDFNFKSTTLLFCCFHATLFSVLLLTKGARKGEKSSIWLSIFTFLAALYILPFALGYAGWYSRNPYREFLFYVPFQQLFLFPVVLYFYFQTLLDKNFHFSKNLVWHFVPAILYLLYNIFIFLADKFYFGYSHFYANGRDKDFDSWYQVAGFLSLATYLILGVMDIF</sequence>
<protein>
    <submittedName>
        <fullName evidence="2">Uncharacterized protein</fullName>
    </submittedName>
</protein>
<proteinExistence type="predicted"/>
<feature type="transmembrane region" description="Helical" evidence="1">
    <location>
        <begin position="39"/>
        <end position="59"/>
    </location>
</feature>
<feature type="transmembrane region" description="Helical" evidence="1">
    <location>
        <begin position="6"/>
        <end position="27"/>
    </location>
</feature>
<dbReference type="Proteomes" id="UP000216035">
    <property type="component" value="Unassembled WGS sequence"/>
</dbReference>
<name>A0A256A296_9FLAO</name>
<evidence type="ECO:0000256" key="1">
    <source>
        <dbReference type="SAM" id="Phobius"/>
    </source>
</evidence>
<organism evidence="2 3">
    <name type="scientific">Flavobacterium aurantiibacter</name>
    <dbReference type="NCBI Taxonomy" id="2023067"/>
    <lineage>
        <taxon>Bacteria</taxon>
        <taxon>Pseudomonadati</taxon>
        <taxon>Bacteroidota</taxon>
        <taxon>Flavobacteriia</taxon>
        <taxon>Flavobacteriales</taxon>
        <taxon>Flavobacteriaceae</taxon>
        <taxon>Flavobacterium</taxon>
    </lineage>
</organism>